<dbReference type="RefSeq" id="WP_147072023.1">
    <property type="nucleotide sequence ID" value="NZ_AP021884.1"/>
</dbReference>
<dbReference type="EMBL" id="BKAD01000012">
    <property type="protein sequence ID" value="GEP30185.1"/>
    <property type="molecule type" value="Genomic_DNA"/>
</dbReference>
<keyword evidence="2" id="KW-1185">Reference proteome</keyword>
<organism evidence="1 2">
    <name type="scientific">Sulfuriferula plumbiphila</name>
    <dbReference type="NCBI Taxonomy" id="171865"/>
    <lineage>
        <taxon>Bacteria</taxon>
        <taxon>Pseudomonadati</taxon>
        <taxon>Pseudomonadota</taxon>
        <taxon>Betaproteobacteria</taxon>
        <taxon>Nitrosomonadales</taxon>
        <taxon>Sulfuricellaceae</taxon>
        <taxon>Sulfuriferula</taxon>
    </lineage>
</organism>
<sequence>MNASSMKDLFSDEEAALVLEALYGLRKVKLEAMAVLDGEGLQAGSRPFEERDFAVPAINKLIARFDDSDSETGEDRP</sequence>
<reference evidence="1 2" key="1">
    <citation type="submission" date="2019-07" db="EMBL/GenBank/DDBJ databases">
        <title>Whole genome shotgun sequence of Thiobacillus plumbophilus NBRC 107929.</title>
        <authorList>
            <person name="Hosoyama A."/>
            <person name="Uohara A."/>
            <person name="Ohji S."/>
            <person name="Ichikawa N."/>
        </authorList>
    </citation>
    <scope>NUCLEOTIDE SEQUENCE [LARGE SCALE GENOMIC DNA]</scope>
    <source>
        <strain evidence="1 2">NBRC 107929</strain>
    </source>
</reference>
<evidence type="ECO:0000313" key="2">
    <source>
        <dbReference type="Proteomes" id="UP000321337"/>
    </source>
</evidence>
<gene>
    <name evidence="1" type="ORF">TPL01_13230</name>
</gene>
<dbReference type="AlphaFoldDB" id="A0A512L6S0"/>
<dbReference type="Proteomes" id="UP000321337">
    <property type="component" value="Unassembled WGS sequence"/>
</dbReference>
<evidence type="ECO:0000313" key="1">
    <source>
        <dbReference type="EMBL" id="GEP30185.1"/>
    </source>
</evidence>
<proteinExistence type="predicted"/>
<accession>A0A512L6S0</accession>
<comment type="caution">
    <text evidence="1">The sequence shown here is derived from an EMBL/GenBank/DDBJ whole genome shotgun (WGS) entry which is preliminary data.</text>
</comment>
<protein>
    <submittedName>
        <fullName evidence="1">Uncharacterized protein</fullName>
    </submittedName>
</protein>
<name>A0A512L6S0_9PROT</name>